<feature type="compositionally biased region" description="Acidic residues" evidence="1">
    <location>
        <begin position="30"/>
        <end position="40"/>
    </location>
</feature>
<evidence type="ECO:0000313" key="3">
    <source>
        <dbReference type="EMBL" id="PAA65332.1"/>
    </source>
</evidence>
<comment type="caution">
    <text evidence="2">The sequence shown here is derived from an EMBL/GenBank/DDBJ whole genome shotgun (WGS) entry which is preliminary data.</text>
</comment>
<evidence type="ECO:0000313" key="4">
    <source>
        <dbReference type="Proteomes" id="UP000215902"/>
    </source>
</evidence>
<dbReference type="EMBL" id="NIVC01002640">
    <property type="protein sequence ID" value="PAA56298.1"/>
    <property type="molecule type" value="Genomic_DNA"/>
</dbReference>
<dbReference type="Proteomes" id="UP000215902">
    <property type="component" value="Unassembled WGS sequence"/>
</dbReference>
<feature type="compositionally biased region" description="Low complexity" evidence="1">
    <location>
        <begin position="111"/>
        <end position="120"/>
    </location>
</feature>
<feature type="region of interest" description="Disordered" evidence="1">
    <location>
        <begin position="1"/>
        <end position="175"/>
    </location>
</feature>
<feature type="compositionally biased region" description="Basic and acidic residues" evidence="1">
    <location>
        <begin position="256"/>
        <end position="273"/>
    </location>
</feature>
<proteinExistence type="predicted"/>
<evidence type="ECO:0000256" key="1">
    <source>
        <dbReference type="SAM" id="MobiDB-lite"/>
    </source>
</evidence>
<feature type="compositionally biased region" description="Basic residues" evidence="1">
    <location>
        <begin position="1"/>
        <end position="23"/>
    </location>
</feature>
<accession>A0A267E427</accession>
<dbReference type="EMBL" id="NIVC01001662">
    <property type="protein sequence ID" value="PAA65332.1"/>
    <property type="molecule type" value="Genomic_DNA"/>
</dbReference>
<name>A0A267E427_9PLAT</name>
<keyword evidence="4" id="KW-1185">Reference proteome</keyword>
<feature type="compositionally biased region" description="Pro residues" evidence="1">
    <location>
        <begin position="101"/>
        <end position="110"/>
    </location>
</feature>
<evidence type="ECO:0000313" key="2">
    <source>
        <dbReference type="EMBL" id="PAA56298.1"/>
    </source>
</evidence>
<gene>
    <name evidence="3" type="ORF">BOX15_Mlig021704g1</name>
    <name evidence="2" type="ORF">BOX15_Mlig021704g4</name>
</gene>
<reference evidence="2 4" key="1">
    <citation type="submission" date="2017-06" db="EMBL/GenBank/DDBJ databases">
        <title>A platform for efficient transgenesis in Macrostomum lignano, a flatworm model organism for stem cell research.</title>
        <authorList>
            <person name="Berezikov E."/>
        </authorList>
    </citation>
    <scope>NUCLEOTIDE SEQUENCE [LARGE SCALE GENOMIC DNA]</scope>
    <source>
        <strain evidence="2">DV1</strain>
        <tissue evidence="2">Whole organism</tissue>
    </source>
</reference>
<protein>
    <submittedName>
        <fullName evidence="2">Uncharacterized protein</fullName>
    </submittedName>
</protein>
<organism evidence="2 4">
    <name type="scientific">Macrostomum lignano</name>
    <dbReference type="NCBI Taxonomy" id="282301"/>
    <lineage>
        <taxon>Eukaryota</taxon>
        <taxon>Metazoa</taxon>
        <taxon>Spiralia</taxon>
        <taxon>Lophotrochozoa</taxon>
        <taxon>Platyhelminthes</taxon>
        <taxon>Rhabditophora</taxon>
        <taxon>Macrostomorpha</taxon>
        <taxon>Macrostomida</taxon>
        <taxon>Macrostomidae</taxon>
        <taxon>Macrostomum</taxon>
    </lineage>
</organism>
<sequence length="273" mass="29796">MRSRKQTGKPRKKVTFMKRRQLRHSSCPPEDFDAILEEVVGDAPEKTGEVEEVAVVSSETKEAEAAKPAKASPTGDGHRWKSIEAGSSSRDEIPSSSPSSLPKPPSPKPPSQQQQPTAKPIASASKPTTERDAETSATLLAIPAVARKLGQPQSRRQAAEQRVLLSQRRPPVDSVDNKAVVEQMMQRLSDMLRTLHPLGGGAAAAAPATDEDVAATIAANPSPSAARLLAHCQRGQIPERYRQLLRQLVSGTRQQRAGDRRRSEWEKKLLYEK</sequence>
<feature type="region of interest" description="Disordered" evidence="1">
    <location>
        <begin position="250"/>
        <end position="273"/>
    </location>
</feature>
<dbReference type="AlphaFoldDB" id="A0A267E427"/>